<name>A0A023BWT6_9FLAO</name>
<dbReference type="RefSeq" id="WP_034241604.1">
    <property type="nucleotide sequence ID" value="NZ_AQRA01000004.1"/>
</dbReference>
<dbReference type="eggNOG" id="ENOG503006V">
    <property type="taxonomic scope" value="Bacteria"/>
</dbReference>
<proteinExistence type="predicted"/>
<keyword evidence="2" id="KW-1185">Reference proteome</keyword>
<comment type="caution">
    <text evidence="1">The sequence shown here is derived from an EMBL/GenBank/DDBJ whole genome shotgun (WGS) entry which is preliminary data.</text>
</comment>
<dbReference type="OrthoDB" id="1162897at2"/>
<evidence type="ECO:0000313" key="1">
    <source>
        <dbReference type="EMBL" id="EZH74088.1"/>
    </source>
</evidence>
<organism evidence="1 2">
    <name type="scientific">Aquimarina atlantica</name>
    <dbReference type="NCBI Taxonomy" id="1317122"/>
    <lineage>
        <taxon>Bacteria</taxon>
        <taxon>Pseudomonadati</taxon>
        <taxon>Bacteroidota</taxon>
        <taxon>Flavobacteriia</taxon>
        <taxon>Flavobacteriales</taxon>
        <taxon>Flavobacteriaceae</taxon>
        <taxon>Aquimarina</taxon>
    </lineage>
</organism>
<reference evidence="1 2" key="1">
    <citation type="submission" date="2014-04" db="EMBL/GenBank/DDBJ databases">
        <title>Aquimarina sp. 22II-S11-z7 Genome Sequencing.</title>
        <authorList>
            <person name="Lai Q."/>
        </authorList>
    </citation>
    <scope>NUCLEOTIDE SEQUENCE [LARGE SCALE GENOMIC DNA]</scope>
    <source>
        <strain evidence="1 2">22II-S11-z7</strain>
    </source>
</reference>
<dbReference type="STRING" id="1317122.ATO12_14530"/>
<dbReference type="EMBL" id="AQRA01000004">
    <property type="protein sequence ID" value="EZH74088.1"/>
    <property type="molecule type" value="Genomic_DNA"/>
</dbReference>
<accession>A0A023BWT6</accession>
<sequence>MNKLSRKIREISENKNIEREKIIQGLLEHLEVKYNLKDHPEEDQHIIKGIQKKIISVLLQEPNQKKELNQTVKYNDIFDLDRIEMSLLNDAWNELEARDEVYAEAFEIGLTDSGIRKHRQEIIV</sequence>
<gene>
    <name evidence="1" type="ORF">ATO12_14530</name>
</gene>
<evidence type="ECO:0000313" key="2">
    <source>
        <dbReference type="Proteomes" id="UP000023541"/>
    </source>
</evidence>
<dbReference type="Proteomes" id="UP000023541">
    <property type="component" value="Unassembled WGS sequence"/>
</dbReference>
<dbReference type="AlphaFoldDB" id="A0A023BWT6"/>
<protein>
    <submittedName>
        <fullName evidence="1">Uncharacterized protein</fullName>
    </submittedName>
</protein>